<evidence type="ECO:0000259" key="2">
    <source>
        <dbReference type="Pfam" id="PF11329"/>
    </source>
</evidence>
<dbReference type="RefSeq" id="WP_124941076.1">
    <property type="nucleotide sequence ID" value="NZ_CP033577.1"/>
</dbReference>
<feature type="signal peptide" evidence="1">
    <location>
        <begin position="1"/>
        <end position="21"/>
    </location>
</feature>
<dbReference type="Proteomes" id="UP000279760">
    <property type="component" value="Chromosome 1"/>
</dbReference>
<proteinExistence type="predicted"/>
<name>A0A3G4VF39_9VIBR</name>
<sequence>MQKLMAKLALYIAFIPVLTFASDEPEAPSFYGGRGVSQGDTSEAPSTIEYQRRALAPPIIVETIIDVPSNVELNKPSLSPTNSSQTVELDLSRLTRNDWLLAKKSMYYFDLNYHPETGFWDSVQGYHHATMWDIASGISATLASYELQLISREEVRDKLGLTLDTLATLALYKNTLPNREYSTKHGKPSGSYSDTQSNGNGWSALDIGRLLIWLRITEQMLPELASKVAIIEKNWKLASAVHKGTLYGTKLYKNKEHYRQEGRLGYLQYAAQGFELFGYNLAQSFTKQHVEKVSVDGMSVYVDNRNVPYFTTDPYVLTAIEIGAKNVWWNQLDQLYQLHKKRSKQLGQPQVFAEDAMSKSPWFAYNNIYYYGKPWLSVSPGGKPIENPQTFSSKIGFGLSVLYADDFSQQLYNTVVKTSLSSRSIPTGRYKNGGTNTAYNINTNSLVLTALWYKALGNHALYPYALEQSNSAK</sequence>
<evidence type="ECO:0000256" key="1">
    <source>
        <dbReference type="SAM" id="SignalP"/>
    </source>
</evidence>
<gene>
    <name evidence="3" type="ORF">ECB94_16805</name>
</gene>
<reference evidence="3 4" key="1">
    <citation type="submission" date="2018-11" db="EMBL/GenBank/DDBJ databases">
        <title>Complete Genome Sequence of Vbrio mediterranei 117-T6: a Potential Pathogen Bacteria Isolated from the Conchocelis of Pyropia.</title>
        <authorList>
            <person name="Liu Q."/>
        </authorList>
    </citation>
    <scope>NUCLEOTIDE SEQUENCE [LARGE SCALE GENOMIC DNA]</scope>
    <source>
        <strain evidence="3 4">117-T6</strain>
    </source>
</reference>
<accession>A0A3G4VF39</accession>
<dbReference type="Gene3D" id="1.50.10.140">
    <property type="match status" value="1"/>
</dbReference>
<evidence type="ECO:0000313" key="3">
    <source>
        <dbReference type="EMBL" id="AYV22809.1"/>
    </source>
</evidence>
<feature type="domain" description="DUF3131" evidence="2">
    <location>
        <begin position="102"/>
        <end position="456"/>
    </location>
</feature>
<feature type="chain" id="PRO_5018150101" evidence="1">
    <location>
        <begin position="22"/>
        <end position="473"/>
    </location>
</feature>
<protein>
    <submittedName>
        <fullName evidence="3">DUF3131 domain-containing protein</fullName>
    </submittedName>
</protein>
<dbReference type="InterPro" id="IPR021478">
    <property type="entry name" value="DUF3131"/>
</dbReference>
<keyword evidence="1" id="KW-0732">Signal</keyword>
<dbReference type="EMBL" id="CP033577">
    <property type="protein sequence ID" value="AYV22809.1"/>
    <property type="molecule type" value="Genomic_DNA"/>
</dbReference>
<dbReference type="AlphaFoldDB" id="A0A3G4VF39"/>
<evidence type="ECO:0000313" key="4">
    <source>
        <dbReference type="Proteomes" id="UP000279760"/>
    </source>
</evidence>
<dbReference type="Pfam" id="PF11329">
    <property type="entry name" value="DUF3131"/>
    <property type="match status" value="1"/>
</dbReference>
<organism evidence="3 4">
    <name type="scientific">Vibrio mediterranei</name>
    <dbReference type="NCBI Taxonomy" id="689"/>
    <lineage>
        <taxon>Bacteria</taxon>
        <taxon>Pseudomonadati</taxon>
        <taxon>Pseudomonadota</taxon>
        <taxon>Gammaproteobacteria</taxon>
        <taxon>Vibrionales</taxon>
        <taxon>Vibrionaceae</taxon>
        <taxon>Vibrio</taxon>
    </lineage>
</organism>